<evidence type="ECO:0000313" key="3">
    <source>
        <dbReference type="Proteomes" id="UP000076881"/>
    </source>
</evidence>
<reference evidence="2 3" key="1">
    <citation type="journal article" date="2016" name="Genome Biol. Evol.">
        <title>Divergent and convergent evolution of fungal pathogenicity.</title>
        <authorList>
            <person name="Shang Y."/>
            <person name="Xiao G."/>
            <person name="Zheng P."/>
            <person name="Cen K."/>
            <person name="Zhan S."/>
            <person name="Wang C."/>
        </authorList>
    </citation>
    <scope>NUCLEOTIDE SEQUENCE [LARGE SCALE GENOMIC DNA]</scope>
    <source>
        <strain evidence="2 3">RCEF 1005</strain>
    </source>
</reference>
<keyword evidence="3" id="KW-1185">Reference proteome</keyword>
<sequence length="180" mass="18970">MAILTKVILQSLLVAAATATALEPRAPCGETAGKVCYGVDGGTSQNLDPDDIAYVATYLRFLGTNNTGSDKFWTMPPSVDCQEWTLPVTNAGTVLALAKHINPRINSSILYTDLANTIDGGENASATDKAKSLTGCDKNGGQLGVIVDANALEYKTPEYIASKAKHEGIIIKLVRDPKAS</sequence>
<comment type="caution">
    <text evidence="2">The sequence shown here is derived from an EMBL/GenBank/DDBJ whole genome shotgun (WGS) entry which is preliminary data.</text>
</comment>
<evidence type="ECO:0000313" key="2">
    <source>
        <dbReference type="EMBL" id="OAA74257.1"/>
    </source>
</evidence>
<dbReference type="EMBL" id="AZHF01000006">
    <property type="protein sequence ID" value="OAA74257.1"/>
    <property type="molecule type" value="Genomic_DNA"/>
</dbReference>
<accession>A0A168EUX7</accession>
<dbReference type="AlphaFoldDB" id="A0A168EUX7"/>
<dbReference type="OrthoDB" id="3689965at2759"/>
<evidence type="ECO:0000256" key="1">
    <source>
        <dbReference type="SAM" id="SignalP"/>
    </source>
</evidence>
<organism evidence="2 3">
    <name type="scientific">Akanthomyces lecanii RCEF 1005</name>
    <dbReference type="NCBI Taxonomy" id="1081108"/>
    <lineage>
        <taxon>Eukaryota</taxon>
        <taxon>Fungi</taxon>
        <taxon>Dikarya</taxon>
        <taxon>Ascomycota</taxon>
        <taxon>Pezizomycotina</taxon>
        <taxon>Sordariomycetes</taxon>
        <taxon>Hypocreomycetidae</taxon>
        <taxon>Hypocreales</taxon>
        <taxon>Cordycipitaceae</taxon>
        <taxon>Akanthomyces</taxon>
        <taxon>Cordyceps confragosa</taxon>
    </lineage>
</organism>
<protein>
    <submittedName>
        <fullName evidence="2">Uncharacterized protein</fullName>
    </submittedName>
</protein>
<dbReference type="Proteomes" id="UP000076881">
    <property type="component" value="Unassembled WGS sequence"/>
</dbReference>
<feature type="signal peptide" evidence="1">
    <location>
        <begin position="1"/>
        <end position="19"/>
    </location>
</feature>
<proteinExistence type="predicted"/>
<name>A0A168EUX7_CORDF</name>
<keyword evidence="1" id="KW-0732">Signal</keyword>
<gene>
    <name evidence="2" type="ORF">LEL_07838</name>
</gene>
<feature type="chain" id="PRO_5007896574" evidence="1">
    <location>
        <begin position="20"/>
        <end position="180"/>
    </location>
</feature>